<keyword evidence="1" id="KW-0805">Transcription regulation</keyword>
<evidence type="ECO:0000256" key="1">
    <source>
        <dbReference type="ARBA" id="ARBA00023015"/>
    </source>
</evidence>
<dbReference type="Pfam" id="PF12833">
    <property type="entry name" value="HTH_18"/>
    <property type="match status" value="1"/>
</dbReference>
<reference evidence="5 6" key="1">
    <citation type="submission" date="2016-10" db="EMBL/GenBank/DDBJ databases">
        <authorList>
            <person name="de Groot N.N."/>
        </authorList>
    </citation>
    <scope>NUCLEOTIDE SEQUENCE [LARGE SCALE GENOMIC DNA]</scope>
    <source>
        <strain evidence="5 6">CGMCC 4.3143</strain>
    </source>
</reference>
<dbReference type="RefSeq" id="WP_093086624.1">
    <property type="nucleotide sequence ID" value="NZ_FNBE01000012.1"/>
</dbReference>
<keyword evidence="6" id="KW-1185">Reference proteome</keyword>
<accession>A0A1G7UT63</accession>
<keyword evidence="2" id="KW-0238">DNA-binding</keyword>
<evidence type="ECO:0000256" key="3">
    <source>
        <dbReference type="ARBA" id="ARBA00023163"/>
    </source>
</evidence>
<dbReference type="GO" id="GO:0043565">
    <property type="term" value="F:sequence-specific DNA binding"/>
    <property type="evidence" value="ECO:0007669"/>
    <property type="project" value="InterPro"/>
</dbReference>
<dbReference type="InterPro" id="IPR009057">
    <property type="entry name" value="Homeodomain-like_sf"/>
</dbReference>
<dbReference type="PANTHER" id="PTHR46796">
    <property type="entry name" value="HTH-TYPE TRANSCRIPTIONAL ACTIVATOR RHAS-RELATED"/>
    <property type="match status" value="1"/>
</dbReference>
<dbReference type="GO" id="GO:0003700">
    <property type="term" value="F:DNA-binding transcription factor activity"/>
    <property type="evidence" value="ECO:0007669"/>
    <property type="project" value="InterPro"/>
</dbReference>
<gene>
    <name evidence="5" type="ORF">SAMN05216377_112145</name>
</gene>
<dbReference type="SUPFAM" id="SSF46689">
    <property type="entry name" value="Homeodomain-like"/>
    <property type="match status" value="1"/>
</dbReference>
<dbReference type="SMART" id="SM00342">
    <property type="entry name" value="HTH_ARAC"/>
    <property type="match status" value="1"/>
</dbReference>
<proteinExistence type="predicted"/>
<sequence length="87" mass="9524">MSTRKLHATYQGADLTYAQTVLAMRVTGCARDLAADDRSSLSDLAARRGFSDLSHMNRVFRAHRGCLPSEYRAGRAGRAEGRRGPSP</sequence>
<protein>
    <submittedName>
        <fullName evidence="5">Helix-turn-helix domain-containing protein</fullName>
    </submittedName>
</protein>
<dbReference type="InterPro" id="IPR050204">
    <property type="entry name" value="AraC_XylS_family_regulators"/>
</dbReference>
<dbReference type="AlphaFoldDB" id="A0A1G7UT63"/>
<dbReference type="STRING" id="366584.SAMN05216377_112145"/>
<dbReference type="InterPro" id="IPR018060">
    <property type="entry name" value="HTH_AraC"/>
</dbReference>
<evidence type="ECO:0000259" key="4">
    <source>
        <dbReference type="PROSITE" id="PS01124"/>
    </source>
</evidence>
<evidence type="ECO:0000313" key="5">
    <source>
        <dbReference type="EMBL" id="SDG50722.1"/>
    </source>
</evidence>
<dbReference type="PROSITE" id="PS01124">
    <property type="entry name" value="HTH_ARAC_FAMILY_2"/>
    <property type="match status" value="1"/>
</dbReference>
<dbReference type="EMBL" id="FNBE01000012">
    <property type="protein sequence ID" value="SDG50722.1"/>
    <property type="molecule type" value="Genomic_DNA"/>
</dbReference>
<organism evidence="5 6">
    <name type="scientific">Pseudonocardia oroxyli</name>
    <dbReference type="NCBI Taxonomy" id="366584"/>
    <lineage>
        <taxon>Bacteria</taxon>
        <taxon>Bacillati</taxon>
        <taxon>Actinomycetota</taxon>
        <taxon>Actinomycetes</taxon>
        <taxon>Pseudonocardiales</taxon>
        <taxon>Pseudonocardiaceae</taxon>
        <taxon>Pseudonocardia</taxon>
    </lineage>
</organism>
<dbReference type="Gene3D" id="1.10.10.60">
    <property type="entry name" value="Homeodomain-like"/>
    <property type="match status" value="1"/>
</dbReference>
<keyword evidence="3" id="KW-0804">Transcription</keyword>
<evidence type="ECO:0000313" key="6">
    <source>
        <dbReference type="Proteomes" id="UP000198967"/>
    </source>
</evidence>
<evidence type="ECO:0000256" key="2">
    <source>
        <dbReference type="ARBA" id="ARBA00023125"/>
    </source>
</evidence>
<dbReference type="Proteomes" id="UP000198967">
    <property type="component" value="Unassembled WGS sequence"/>
</dbReference>
<name>A0A1G7UT63_PSEOR</name>
<feature type="domain" description="HTH araC/xylS-type" evidence="4">
    <location>
        <begin position="1"/>
        <end position="74"/>
    </location>
</feature>